<feature type="compositionally biased region" description="Low complexity" evidence="6">
    <location>
        <begin position="248"/>
        <end position="273"/>
    </location>
</feature>
<dbReference type="PANTHER" id="PTHR33885">
    <property type="entry name" value="PHAGE SHOCK PROTEIN C"/>
    <property type="match status" value="1"/>
</dbReference>
<feature type="transmembrane region" description="Helical" evidence="7">
    <location>
        <begin position="328"/>
        <end position="348"/>
    </location>
</feature>
<dbReference type="Pfam" id="PF04024">
    <property type="entry name" value="PspC"/>
    <property type="match status" value="1"/>
</dbReference>
<evidence type="ECO:0000259" key="8">
    <source>
        <dbReference type="Pfam" id="PF04024"/>
    </source>
</evidence>
<feature type="region of interest" description="Disordered" evidence="6">
    <location>
        <begin position="176"/>
        <end position="289"/>
    </location>
</feature>
<feature type="compositionally biased region" description="Low complexity" evidence="6">
    <location>
        <begin position="226"/>
        <end position="241"/>
    </location>
</feature>
<keyword evidence="3 7" id="KW-0812">Transmembrane</keyword>
<keyword evidence="10" id="KW-1185">Reference proteome</keyword>
<evidence type="ECO:0000256" key="6">
    <source>
        <dbReference type="SAM" id="MobiDB-lite"/>
    </source>
</evidence>
<comment type="subcellular location">
    <subcellularLocation>
        <location evidence="1">Cell membrane</location>
        <topology evidence="1">Single-pass membrane protein</topology>
    </subcellularLocation>
</comment>
<keyword evidence="5 7" id="KW-0472">Membrane</keyword>
<keyword evidence="2" id="KW-1003">Cell membrane</keyword>
<feature type="compositionally biased region" description="Low complexity" evidence="6">
    <location>
        <begin position="182"/>
        <end position="192"/>
    </location>
</feature>
<evidence type="ECO:0000313" key="10">
    <source>
        <dbReference type="Proteomes" id="UP000632535"/>
    </source>
</evidence>
<reference evidence="10" key="1">
    <citation type="journal article" date="2019" name="Int. J. Syst. Evol. Microbiol.">
        <title>The Global Catalogue of Microorganisms (GCM) 10K type strain sequencing project: providing services to taxonomists for standard genome sequencing and annotation.</title>
        <authorList>
            <consortium name="The Broad Institute Genomics Platform"/>
            <consortium name="The Broad Institute Genome Sequencing Center for Infectious Disease"/>
            <person name="Wu L."/>
            <person name="Ma J."/>
        </authorList>
    </citation>
    <scope>NUCLEOTIDE SEQUENCE [LARGE SCALE GENOMIC DNA]</scope>
    <source>
        <strain evidence="10">CCM 8653</strain>
    </source>
</reference>
<feature type="transmembrane region" description="Helical" evidence="7">
    <location>
        <begin position="297"/>
        <end position="316"/>
    </location>
</feature>
<protein>
    <recommendedName>
        <fullName evidence="8">Phage shock protein PspC N-terminal domain-containing protein</fullName>
    </recommendedName>
</protein>
<feature type="compositionally biased region" description="Gly residues" evidence="6">
    <location>
        <begin position="193"/>
        <end position="205"/>
    </location>
</feature>
<dbReference type="Proteomes" id="UP000632535">
    <property type="component" value="Unassembled WGS sequence"/>
</dbReference>
<dbReference type="EMBL" id="BMDG01000010">
    <property type="protein sequence ID" value="GGI09970.1"/>
    <property type="molecule type" value="Genomic_DNA"/>
</dbReference>
<evidence type="ECO:0000256" key="7">
    <source>
        <dbReference type="SAM" id="Phobius"/>
    </source>
</evidence>
<feature type="transmembrane region" description="Helical" evidence="7">
    <location>
        <begin position="77"/>
        <end position="99"/>
    </location>
</feature>
<evidence type="ECO:0000256" key="5">
    <source>
        <dbReference type="ARBA" id="ARBA00023136"/>
    </source>
</evidence>
<feature type="transmembrane region" description="Helical" evidence="7">
    <location>
        <begin position="145"/>
        <end position="166"/>
    </location>
</feature>
<dbReference type="InterPro" id="IPR052027">
    <property type="entry name" value="PspC"/>
</dbReference>
<comment type="caution">
    <text evidence="9">The sequence shown here is derived from an EMBL/GenBank/DDBJ whole genome shotgun (WGS) entry which is preliminary data.</text>
</comment>
<gene>
    <name evidence="9" type="ORF">GCM10007368_28910</name>
</gene>
<dbReference type="PANTHER" id="PTHR33885:SF3">
    <property type="entry name" value="PHAGE SHOCK PROTEIN C"/>
    <property type="match status" value="1"/>
</dbReference>
<accession>A0ABQ2B7P8</accession>
<feature type="compositionally biased region" description="Low complexity" evidence="6">
    <location>
        <begin position="15"/>
        <end position="32"/>
    </location>
</feature>
<feature type="domain" description="Phage shock protein PspC N-terminal" evidence="8">
    <location>
        <begin position="50"/>
        <end position="101"/>
    </location>
</feature>
<keyword evidence="4 7" id="KW-1133">Transmembrane helix</keyword>
<dbReference type="InterPro" id="IPR007168">
    <property type="entry name" value="Phageshock_PspC_N"/>
</dbReference>
<proteinExistence type="predicted"/>
<feature type="compositionally biased region" description="Pro residues" evidence="6">
    <location>
        <begin position="274"/>
        <end position="289"/>
    </location>
</feature>
<evidence type="ECO:0000313" key="9">
    <source>
        <dbReference type="EMBL" id="GGI09970.1"/>
    </source>
</evidence>
<organism evidence="9 10">
    <name type="scientific">Isoptericola cucumis</name>
    <dbReference type="NCBI Taxonomy" id="1776856"/>
    <lineage>
        <taxon>Bacteria</taxon>
        <taxon>Bacillati</taxon>
        <taxon>Actinomycetota</taxon>
        <taxon>Actinomycetes</taxon>
        <taxon>Micrococcales</taxon>
        <taxon>Promicromonosporaceae</taxon>
        <taxon>Isoptericola</taxon>
    </lineage>
</organism>
<feature type="transmembrane region" description="Helical" evidence="7">
    <location>
        <begin position="355"/>
        <end position="374"/>
    </location>
</feature>
<evidence type="ECO:0000256" key="4">
    <source>
        <dbReference type="ARBA" id="ARBA00022989"/>
    </source>
</evidence>
<evidence type="ECO:0000256" key="3">
    <source>
        <dbReference type="ARBA" id="ARBA00022692"/>
    </source>
</evidence>
<feature type="region of interest" description="Disordered" evidence="6">
    <location>
        <begin position="1"/>
        <end position="34"/>
    </location>
</feature>
<name>A0ABQ2B7P8_9MICO</name>
<dbReference type="RefSeq" id="WP_188524424.1">
    <property type="nucleotide sequence ID" value="NZ_BMDG01000010.1"/>
</dbReference>
<evidence type="ECO:0000256" key="1">
    <source>
        <dbReference type="ARBA" id="ARBA00004162"/>
    </source>
</evidence>
<sequence>MSTDDLPQPPGPQPGAGAPPAGDAAPGSGIPPRRGGDGFFDSIRRMGVARSDDRWVGGVAGGIAERFGLDPLLVRGLLILSFFLTGAGIVIYAIAWALLPERRDGRIHLQQAIRGDFDVALLGAVVVMVIGFAWGDGLWSWGFGIFSWIGGLLWIAVWVAIIWLVVKLVRDRRGRRAGGPAGPAAGPAAGPQTGPGGAPGQGGGPVPSPAPWTPQDHFTPAPPAPYVATSAAAPADPATTSPVPPAGGAPSTGAAFTGTPSPGAPYAGAAPTAPARPAPPVVTAPVPPRPVRRGPGAGAVGIVFGLVLLAGALLVGADRVDDLGMPLLPAWLGASIVIIGLGIVVTGLRGRRGGVLTFLAILALVAGVATWPFAGDDVWDRWQEDGAPNAAVISDGTLTPTSTEEAENGVVVRLGSASVDLTELDLSEVTPGDPVVVPISMAAGMTRVLIPEGEAVEAEVDVIAGNVTWHADDTTRAINTYTDGPVRFATDEVDEHDGARLLLAVDVRAGDLNIEESR</sequence>
<evidence type="ECO:0000256" key="2">
    <source>
        <dbReference type="ARBA" id="ARBA00022475"/>
    </source>
</evidence>
<feature type="transmembrane region" description="Helical" evidence="7">
    <location>
        <begin position="119"/>
        <end position="139"/>
    </location>
</feature>